<feature type="chain" id="PRO_5044669158" evidence="5">
    <location>
        <begin position="21"/>
        <end position="262"/>
    </location>
</feature>
<dbReference type="AlphaFoldDB" id="A0A8B9JEI0"/>
<dbReference type="Gene3D" id="2.60.120.40">
    <property type="match status" value="1"/>
</dbReference>
<keyword evidence="4" id="KW-0175">Coiled coil</keyword>
<evidence type="ECO:0000313" key="10">
    <source>
        <dbReference type="Proteomes" id="UP000752171"/>
    </source>
</evidence>
<reference evidence="7 10" key="1">
    <citation type="submission" date="2021-07" db="EMBL/GenBank/DDBJ databases">
        <authorList>
            <person name="Imarazene B."/>
            <person name="Zahm M."/>
            <person name="Klopp C."/>
            <person name="Cabau C."/>
            <person name="Beille S."/>
            <person name="Jouanno E."/>
            <person name="Castinel A."/>
            <person name="Lluch J."/>
            <person name="Gil L."/>
            <person name="Kuchtly C."/>
            <person name="Lopez Roques C."/>
            <person name="Donnadieu C."/>
            <person name="Parrinello H."/>
            <person name="Journot L."/>
            <person name="Du K."/>
            <person name="Schartl M."/>
            <person name="Retaux S."/>
            <person name="Guiguen Y."/>
        </authorList>
    </citation>
    <scope>NUCLEOTIDE SEQUENCE [LARGE SCALE GENOMIC DNA]</scope>
    <source>
        <strain evidence="7">Pach_M1</strain>
        <tissue evidence="7">Testis</tissue>
    </source>
</reference>
<organism evidence="8 9">
    <name type="scientific">Astyanax mexicanus</name>
    <name type="common">Blind cave fish</name>
    <name type="synonym">Astyanax fasciatus mexicanus</name>
    <dbReference type="NCBI Taxonomy" id="7994"/>
    <lineage>
        <taxon>Eukaryota</taxon>
        <taxon>Metazoa</taxon>
        <taxon>Chordata</taxon>
        <taxon>Craniata</taxon>
        <taxon>Vertebrata</taxon>
        <taxon>Euteleostomi</taxon>
        <taxon>Actinopterygii</taxon>
        <taxon>Neopterygii</taxon>
        <taxon>Teleostei</taxon>
        <taxon>Ostariophysi</taxon>
        <taxon>Characiformes</taxon>
        <taxon>Characoidei</taxon>
        <taxon>Acestrorhamphidae</taxon>
        <taxon>Acestrorhamphinae</taxon>
        <taxon>Astyanax</taxon>
    </lineage>
</organism>
<gene>
    <name evidence="7" type="primary">CAPRIN2</name>
    <name evidence="7" type="ORF">AMEX_G27775</name>
</gene>
<accession>A0A8B9JEI0</accession>
<evidence type="ECO:0000313" key="8">
    <source>
        <dbReference type="Ensembl" id="ENSAMXP00005020358.1"/>
    </source>
</evidence>
<dbReference type="PANTHER" id="PTHR22923">
    <property type="entry name" value="CEREBELLIN-RELATED"/>
    <property type="match status" value="1"/>
</dbReference>
<keyword evidence="2" id="KW-0964">Secreted</keyword>
<dbReference type="InterPro" id="IPR001073">
    <property type="entry name" value="C1q_dom"/>
</dbReference>
<dbReference type="PANTHER" id="PTHR22923:SF102">
    <property type="entry name" value="CEREBELLIN 13-RELATED"/>
    <property type="match status" value="1"/>
</dbReference>
<evidence type="ECO:0000256" key="4">
    <source>
        <dbReference type="SAM" id="Coils"/>
    </source>
</evidence>
<dbReference type="InterPro" id="IPR008983">
    <property type="entry name" value="Tumour_necrosis_fac-like_dom"/>
</dbReference>
<dbReference type="OrthoDB" id="10062814at2759"/>
<name>A0A8B9JEI0_ASTMX</name>
<dbReference type="PRINTS" id="PR00007">
    <property type="entry name" value="COMPLEMNTC1Q"/>
</dbReference>
<dbReference type="SUPFAM" id="SSF49842">
    <property type="entry name" value="TNF-like"/>
    <property type="match status" value="1"/>
</dbReference>
<evidence type="ECO:0000256" key="3">
    <source>
        <dbReference type="ARBA" id="ARBA00022729"/>
    </source>
</evidence>
<dbReference type="PROSITE" id="PS50871">
    <property type="entry name" value="C1Q"/>
    <property type="match status" value="1"/>
</dbReference>
<evidence type="ECO:0000259" key="6">
    <source>
        <dbReference type="PROSITE" id="PS50871"/>
    </source>
</evidence>
<feature type="signal peptide" evidence="5">
    <location>
        <begin position="1"/>
        <end position="20"/>
    </location>
</feature>
<evidence type="ECO:0000313" key="9">
    <source>
        <dbReference type="Proteomes" id="UP000694621"/>
    </source>
</evidence>
<proteinExistence type="predicted"/>
<evidence type="ECO:0000256" key="1">
    <source>
        <dbReference type="ARBA" id="ARBA00004613"/>
    </source>
</evidence>
<protein>
    <submittedName>
        <fullName evidence="8">Caprin family member 2</fullName>
    </submittedName>
    <submittedName>
        <fullName evidence="7">Complement C1q-like protein 2</fullName>
    </submittedName>
</protein>
<comment type="subcellular location">
    <subcellularLocation>
        <location evidence="1">Secreted</location>
    </subcellularLocation>
</comment>
<evidence type="ECO:0000256" key="5">
    <source>
        <dbReference type="SAM" id="SignalP"/>
    </source>
</evidence>
<feature type="domain" description="C1q" evidence="6">
    <location>
        <begin position="125"/>
        <end position="262"/>
    </location>
</feature>
<feature type="coiled-coil region" evidence="4">
    <location>
        <begin position="75"/>
        <end position="123"/>
    </location>
</feature>
<dbReference type="EMBL" id="JAICCE010000025">
    <property type="protein sequence ID" value="KAG9260105.1"/>
    <property type="molecule type" value="Genomic_DNA"/>
</dbReference>
<dbReference type="InterPro" id="IPR050822">
    <property type="entry name" value="Cerebellin_Synaptic_Org"/>
</dbReference>
<reference evidence="8" key="2">
    <citation type="submission" date="2025-05" db="UniProtKB">
        <authorList>
            <consortium name="Ensembl"/>
        </authorList>
    </citation>
    <scope>IDENTIFICATION</scope>
</reference>
<dbReference type="Proteomes" id="UP000694621">
    <property type="component" value="Unplaced"/>
</dbReference>
<dbReference type="SMART" id="SM00110">
    <property type="entry name" value="C1Q"/>
    <property type="match status" value="1"/>
</dbReference>
<dbReference type="Ensembl" id="ENSAMXT00005022507.1">
    <property type="protein sequence ID" value="ENSAMXP00005020358.1"/>
    <property type="gene ID" value="ENSAMXG00005010551.1"/>
</dbReference>
<dbReference type="Proteomes" id="UP000752171">
    <property type="component" value="Unassembled WGS sequence"/>
</dbReference>
<evidence type="ECO:0000256" key="2">
    <source>
        <dbReference type="ARBA" id="ARBA00022525"/>
    </source>
</evidence>
<dbReference type="Pfam" id="PF00386">
    <property type="entry name" value="C1q"/>
    <property type="match status" value="1"/>
</dbReference>
<dbReference type="KEGG" id="amex:103029730"/>
<keyword evidence="3 5" id="KW-0732">Signal</keyword>
<evidence type="ECO:0000313" key="7">
    <source>
        <dbReference type="EMBL" id="KAG9260105.1"/>
    </source>
</evidence>
<dbReference type="GO" id="GO:0005576">
    <property type="term" value="C:extracellular region"/>
    <property type="evidence" value="ECO:0007669"/>
    <property type="project" value="UniProtKB-SubCell"/>
</dbReference>
<sequence>MRVSVILIALLPCLLSSVYAESKPRYGKQNVPADLQQSTLVCSVDQCIYLMTEDAKLKEKLEAMDSRLNQVTYRLKTAETQLGVLKQENKDLSKELTSLGSRLKSAEQKQGEQQAQIEALKKLPSGRTNVVFSASLRSFGNVGPFKTETTLKYSNVFTNVGKGYDSNTGTFTVPVSGVYLFMFYNHALGAKATYLTLTRNGQRVVTTGHHRNTFESSHNGANAITLQLMKGDKMCIRLWAENWVFDDDKNYTTFTGILLFTV</sequence>